<dbReference type="EMBL" id="HACM01002947">
    <property type="protein sequence ID" value="CRZ03389.1"/>
    <property type="molecule type" value="Transcribed_RNA"/>
</dbReference>
<proteinExistence type="predicted"/>
<sequence>MNGSENIQRLRKAGATAFRNEEFSEAPSDNEQLSNSRLGKYDDAERDASLGIESNMSNHKAVYHQGFEPRILNKMSQAINKFWQSDHKAVFKFIASVNAGLVPDVDAELSKPIPPSAADNTHL</sequence>
<name>A0A0H5R5F1_9EUKA</name>
<dbReference type="AlphaFoldDB" id="A0A0H5R5F1"/>
<feature type="compositionally biased region" description="Polar residues" evidence="1">
    <location>
        <begin position="27"/>
        <end position="37"/>
    </location>
</feature>
<accession>A0A0H5R5F1</accession>
<dbReference type="SUPFAM" id="SSF48452">
    <property type="entry name" value="TPR-like"/>
    <property type="match status" value="1"/>
</dbReference>
<organism evidence="2">
    <name type="scientific">Spongospora subterranea</name>
    <dbReference type="NCBI Taxonomy" id="70186"/>
    <lineage>
        <taxon>Eukaryota</taxon>
        <taxon>Sar</taxon>
        <taxon>Rhizaria</taxon>
        <taxon>Endomyxa</taxon>
        <taxon>Phytomyxea</taxon>
        <taxon>Plasmodiophorida</taxon>
        <taxon>Plasmodiophoridae</taxon>
        <taxon>Spongospora</taxon>
    </lineage>
</organism>
<evidence type="ECO:0000313" key="2">
    <source>
        <dbReference type="EMBL" id="CRZ03389.1"/>
    </source>
</evidence>
<reference evidence="2" key="1">
    <citation type="submission" date="2015-04" db="EMBL/GenBank/DDBJ databases">
        <title>The genome sequence of the plant pathogenic Rhizarian Plasmodiophora brassicae reveals insights in its biotrophic life cycle and the origin of chitin synthesis.</title>
        <authorList>
            <person name="Schwelm A."/>
            <person name="Fogelqvist J."/>
            <person name="Knaust A."/>
            <person name="Julke S."/>
            <person name="Lilja T."/>
            <person name="Dhandapani V."/>
            <person name="Bonilla-Rosso G."/>
            <person name="Karlsson M."/>
            <person name="Shevchenko A."/>
            <person name="Choi S.R."/>
            <person name="Kim H.G."/>
            <person name="Park J.Y."/>
            <person name="Lim Y.P."/>
            <person name="Ludwig-Muller J."/>
            <person name="Dixelius C."/>
        </authorList>
    </citation>
    <scope>NUCLEOTIDE SEQUENCE</scope>
    <source>
        <tissue evidence="2">Potato root galls</tissue>
    </source>
</reference>
<feature type="region of interest" description="Disordered" evidence="1">
    <location>
        <begin position="1"/>
        <end position="40"/>
    </location>
</feature>
<evidence type="ECO:0000256" key="1">
    <source>
        <dbReference type="SAM" id="MobiDB-lite"/>
    </source>
</evidence>
<protein>
    <submittedName>
        <fullName evidence="2">Uncharacterized protein</fullName>
    </submittedName>
</protein>
<dbReference type="InterPro" id="IPR011990">
    <property type="entry name" value="TPR-like_helical_dom_sf"/>
</dbReference>